<dbReference type="InterPro" id="IPR013783">
    <property type="entry name" value="Ig-like_fold"/>
</dbReference>
<keyword evidence="3" id="KW-1185">Reference proteome</keyword>
<dbReference type="GO" id="GO:0008237">
    <property type="term" value="F:metallopeptidase activity"/>
    <property type="evidence" value="ECO:0007669"/>
    <property type="project" value="UniProtKB-KW"/>
</dbReference>
<evidence type="ECO:0000256" key="1">
    <source>
        <dbReference type="SAM" id="SignalP"/>
    </source>
</evidence>
<dbReference type="InterPro" id="IPR024079">
    <property type="entry name" value="MetalloPept_cat_dom_sf"/>
</dbReference>
<reference evidence="2" key="1">
    <citation type="submission" date="2022-09" db="EMBL/GenBank/DDBJ databases">
        <title>Aureispira anguillicida sp. nov., isolated from Leptocephalus of Japanese eel Anguilla japonica.</title>
        <authorList>
            <person name="Yuasa K."/>
            <person name="Mekata T."/>
            <person name="Ikunari K."/>
        </authorList>
    </citation>
    <scope>NUCLEOTIDE SEQUENCE</scope>
    <source>
        <strain evidence="2">EL160426</strain>
    </source>
</reference>
<dbReference type="InterPro" id="IPR026444">
    <property type="entry name" value="Secre_tail"/>
</dbReference>
<keyword evidence="2" id="KW-0482">Metalloprotease</keyword>
<dbReference type="Gene3D" id="2.60.40.10">
    <property type="entry name" value="Immunoglobulins"/>
    <property type="match status" value="1"/>
</dbReference>
<keyword evidence="2" id="KW-0378">Hydrolase</keyword>
<name>A0A915YGD0_9BACT</name>
<accession>A0A915YGD0</accession>
<keyword evidence="1" id="KW-0732">Signal</keyword>
<evidence type="ECO:0000313" key="3">
    <source>
        <dbReference type="Proteomes" id="UP001060919"/>
    </source>
</evidence>
<gene>
    <name evidence="2" type="ORF">AsAng_0033170</name>
</gene>
<dbReference type="KEGG" id="aup:AsAng_0033170"/>
<evidence type="ECO:0000313" key="2">
    <source>
        <dbReference type="EMBL" id="BDS12593.1"/>
    </source>
</evidence>
<dbReference type="NCBIfam" id="TIGR04183">
    <property type="entry name" value="Por_Secre_tail"/>
    <property type="match status" value="1"/>
</dbReference>
<dbReference type="AlphaFoldDB" id="A0A915YGD0"/>
<dbReference type="Proteomes" id="UP001060919">
    <property type="component" value="Chromosome"/>
</dbReference>
<feature type="chain" id="PRO_5036906639" evidence="1">
    <location>
        <begin position="21"/>
        <end position="518"/>
    </location>
</feature>
<dbReference type="Gene3D" id="3.40.390.10">
    <property type="entry name" value="Collagenase (Catalytic Domain)"/>
    <property type="match status" value="1"/>
</dbReference>
<protein>
    <submittedName>
        <fullName evidence="2">Zinc-dependent metalloprotease</fullName>
    </submittedName>
</protein>
<dbReference type="EMBL" id="AP026867">
    <property type="protein sequence ID" value="BDS12593.1"/>
    <property type="molecule type" value="Genomic_DNA"/>
</dbReference>
<organism evidence="2 3">
    <name type="scientific">Aureispira anguillae</name>
    <dbReference type="NCBI Taxonomy" id="2864201"/>
    <lineage>
        <taxon>Bacteria</taxon>
        <taxon>Pseudomonadati</taxon>
        <taxon>Bacteroidota</taxon>
        <taxon>Saprospiria</taxon>
        <taxon>Saprospirales</taxon>
        <taxon>Saprospiraceae</taxon>
        <taxon>Aureispira</taxon>
    </lineage>
</organism>
<sequence length="518" mass="56465">MKKVLISCAIALLCTMFLQAQEQFKCGVGLAEGAMIKQHLMNNRQLYSRQEVAGLMASRTTTYVPITIHNAANTSGEGRTEVDVILNSICGLNAIYADQNIQFYIYGQIINMTSNALDANSNTFQAKLEMQQQKVPNTLNIYIGRSTYYPASGYLSYYDPNGDFVFLQQPMLSSTAKTEAHEIAHYFQIPHTFYGWEGEDAEVLYNGVRAPIMVNGEYTELVTRGAGANCAVAADGFCDTEADYHSTAAIQICNFTPATLDTTGATLDPDEGNIMSYYNDMCQTGFSQEQKTAIAVDVAATTWVSTTPPSSATVTGVASATAPMNNGLASIAGSTLRLDWSNVPGATWYYLEVYGTKLPGFWVPDYTNVIFKGLVTSGNSHYDLSTAGLTVGTHYAWRVKALNQYSTCAAVSAFNKFETNTTTAIKDLSIEKQMNLKVNNNPITATDIPLAIYTAEELVGSIRIYAMNGKEMIAITKQTIHQGDNLIQIPAGDIPNGMYVAVVATERGAVQQKFVIQR</sequence>
<proteinExistence type="predicted"/>
<dbReference type="RefSeq" id="WP_264787955.1">
    <property type="nucleotide sequence ID" value="NZ_AP026867.1"/>
</dbReference>
<dbReference type="SUPFAM" id="SSF55486">
    <property type="entry name" value="Metalloproteases ('zincins'), catalytic domain"/>
    <property type="match status" value="1"/>
</dbReference>
<keyword evidence="2" id="KW-0645">Protease</keyword>
<feature type="signal peptide" evidence="1">
    <location>
        <begin position="1"/>
        <end position="20"/>
    </location>
</feature>